<comment type="caution">
    <text evidence="6">The sequence shown here is derived from an EMBL/GenBank/DDBJ whole genome shotgun (WGS) entry which is preliminary data.</text>
</comment>
<comment type="subcellular location">
    <subcellularLocation>
        <location evidence="2">Cytoplasm</location>
    </subcellularLocation>
</comment>
<evidence type="ECO:0000259" key="5">
    <source>
        <dbReference type="PROSITE" id="PS51857"/>
    </source>
</evidence>
<dbReference type="SUPFAM" id="SSF50249">
    <property type="entry name" value="Nucleic acid-binding proteins"/>
    <property type="match status" value="1"/>
</dbReference>
<evidence type="ECO:0000256" key="4">
    <source>
        <dbReference type="SAM" id="Phobius"/>
    </source>
</evidence>
<dbReference type="GeneID" id="46980961"/>
<dbReference type="Proteomes" id="UP001430544">
    <property type="component" value="Unassembled WGS sequence"/>
</dbReference>
<proteinExistence type="predicted"/>
<evidence type="ECO:0000313" key="6">
    <source>
        <dbReference type="EMBL" id="MCC8620695.1"/>
    </source>
</evidence>
<dbReference type="Gene3D" id="2.40.50.140">
    <property type="entry name" value="Nucleic acid-binding proteins"/>
    <property type="match status" value="1"/>
</dbReference>
<dbReference type="PROSITE" id="PS51857">
    <property type="entry name" value="CSD_2"/>
    <property type="match status" value="1"/>
</dbReference>
<dbReference type="RefSeq" id="WP_074052492.1">
    <property type="nucleotide sequence ID" value="NZ_CP018470.1"/>
</dbReference>
<protein>
    <submittedName>
        <fullName evidence="6">Cold shock domain-containing protein</fullName>
    </submittedName>
</protein>
<dbReference type="PRINTS" id="PR00050">
    <property type="entry name" value="COLDSHOCK"/>
</dbReference>
<dbReference type="PANTHER" id="PTHR12962:SF1">
    <property type="entry name" value="COLD SHOCK DOMAIN-CONTAINING PROTEIN CG9705"/>
    <property type="match status" value="1"/>
</dbReference>
<dbReference type="Pfam" id="PF05901">
    <property type="entry name" value="Excalibur"/>
    <property type="match status" value="1"/>
</dbReference>
<evidence type="ECO:0000256" key="1">
    <source>
        <dbReference type="ARBA" id="ARBA00022553"/>
    </source>
</evidence>
<feature type="compositionally biased region" description="Low complexity" evidence="3">
    <location>
        <begin position="152"/>
        <end position="172"/>
    </location>
</feature>
<dbReference type="InterPro" id="IPR008613">
    <property type="entry name" value="Excalibur_Ca-bd_domain"/>
</dbReference>
<keyword evidence="4" id="KW-0472">Membrane</keyword>
<dbReference type="SMART" id="SM00357">
    <property type="entry name" value="CSP"/>
    <property type="match status" value="1"/>
</dbReference>
<dbReference type="InterPro" id="IPR011129">
    <property type="entry name" value="CSD"/>
</dbReference>
<organism evidence="6 7">
    <name type="scientific">Xanthomonas vesicatoria</name>
    <dbReference type="NCBI Taxonomy" id="56460"/>
    <lineage>
        <taxon>Bacteria</taxon>
        <taxon>Pseudomonadati</taxon>
        <taxon>Pseudomonadota</taxon>
        <taxon>Gammaproteobacteria</taxon>
        <taxon>Lysobacterales</taxon>
        <taxon>Lysobacteraceae</taxon>
        <taxon>Xanthomonas</taxon>
    </lineage>
</organism>
<dbReference type="InterPro" id="IPR012340">
    <property type="entry name" value="NA-bd_OB-fold"/>
</dbReference>
<evidence type="ECO:0000313" key="7">
    <source>
        <dbReference type="Proteomes" id="UP001430544"/>
    </source>
</evidence>
<accession>A0ABS8L4S1</accession>
<feature type="transmembrane region" description="Helical" evidence="4">
    <location>
        <begin position="95"/>
        <end position="113"/>
    </location>
</feature>
<keyword evidence="4" id="KW-1133">Transmembrane helix</keyword>
<keyword evidence="1" id="KW-0597">Phosphoprotein</keyword>
<name>A0ABS8L4S1_9XANT</name>
<evidence type="ECO:0000256" key="2">
    <source>
        <dbReference type="RuleBase" id="RU000408"/>
    </source>
</evidence>
<reference evidence="6" key="1">
    <citation type="submission" date="2021-11" db="EMBL/GenBank/DDBJ databases">
        <title>Genome resources and taxonomic validation of 89 Xanthomonas strains.</title>
        <authorList>
            <person name="Tambong J.T."/>
        </authorList>
    </citation>
    <scope>NUCLEOTIDE SEQUENCE</scope>
    <source>
        <strain evidence="6">Bv 5-4A</strain>
    </source>
</reference>
<dbReference type="PROSITE" id="PS00352">
    <property type="entry name" value="CSD_1"/>
    <property type="match status" value="1"/>
</dbReference>
<sequence length="218" mass="22754">MRTHGTLTRWNADRGFGFITPAQPGDEVFVHISAFPRSADAPRIGELISFEIEPGKDGRRQAVRVMRGGAHAPGRGPRRAYAAARSPSPTSALGLGKVILLLLVAGAGGYAYLNRDALTPDAGLTENSPAVPAPARVPAATTLPDRATGQGSPAVTAPASASKTSTTPASTPHYSCGGRTHCSQMTSCDDATYVLQHCPNTAMDGDHDGVPCEQQWCH</sequence>
<dbReference type="InterPro" id="IPR019844">
    <property type="entry name" value="CSD_CS"/>
</dbReference>
<dbReference type="CDD" id="cd04458">
    <property type="entry name" value="CSP_CDS"/>
    <property type="match status" value="1"/>
</dbReference>
<feature type="region of interest" description="Disordered" evidence="3">
    <location>
        <begin position="142"/>
        <end position="175"/>
    </location>
</feature>
<dbReference type="PANTHER" id="PTHR12962">
    <property type="entry name" value="CALCIUM-REGULATED HEAT STABLE PROTEIN CRHSP-24-RELATED"/>
    <property type="match status" value="1"/>
</dbReference>
<dbReference type="InterPro" id="IPR052069">
    <property type="entry name" value="Ca-reg_mRNA-binding_domain"/>
</dbReference>
<dbReference type="InterPro" id="IPR002059">
    <property type="entry name" value="CSP_DNA-bd"/>
</dbReference>
<dbReference type="EMBL" id="JAJIUN010000004">
    <property type="protein sequence ID" value="MCC8620695.1"/>
    <property type="molecule type" value="Genomic_DNA"/>
</dbReference>
<dbReference type="Pfam" id="PF00313">
    <property type="entry name" value="CSD"/>
    <property type="match status" value="1"/>
</dbReference>
<keyword evidence="7" id="KW-1185">Reference proteome</keyword>
<evidence type="ECO:0000256" key="3">
    <source>
        <dbReference type="SAM" id="MobiDB-lite"/>
    </source>
</evidence>
<gene>
    <name evidence="6" type="ORF">LN473_01525</name>
</gene>
<keyword evidence="4" id="KW-0812">Transmembrane</keyword>
<feature type="domain" description="CSD" evidence="5">
    <location>
        <begin position="2"/>
        <end position="67"/>
    </location>
</feature>